<dbReference type="SUPFAM" id="SSF51206">
    <property type="entry name" value="cAMP-binding domain-like"/>
    <property type="match status" value="1"/>
</dbReference>
<dbReference type="InterPro" id="IPR014710">
    <property type="entry name" value="RmlC-like_jellyroll"/>
</dbReference>
<dbReference type="AlphaFoldDB" id="A0A833GYG0"/>
<dbReference type="OrthoDB" id="341747at2"/>
<dbReference type="RefSeq" id="WP_002769042.1">
    <property type="nucleotide sequence ID" value="NZ_JQDG01000011.1"/>
</dbReference>
<sequence length="142" mass="16016">MSPKVIEIVQRITARDIPGGTIIFKEGAESTDEMYFVFKGEISIYKIRDGQPREINRIKPGNFFGEMALIQSKPRLATAKVVSESAKLAIIDKPMLLKLAGSSPEFLFYLLRHAVSRLLIAEDKLQAVREELRNEKLKKGIV</sequence>
<reference evidence="2 3" key="1">
    <citation type="submission" date="2019-10" db="EMBL/GenBank/DDBJ databases">
        <title>Extracellular Electron Transfer in a Candidatus Methanoperedens spp. Enrichment Culture.</title>
        <authorList>
            <person name="Berger S."/>
            <person name="Rangel Shaw D."/>
            <person name="Berben T."/>
            <person name="In 'T Zandt M."/>
            <person name="Frank J."/>
            <person name="Reimann J."/>
            <person name="Jetten M.S.M."/>
            <person name="Welte C.U."/>
        </authorList>
    </citation>
    <scope>NUCLEOTIDE SEQUENCE [LARGE SCALE GENOMIC DNA]</scope>
    <source>
        <strain evidence="2">SB12</strain>
    </source>
</reference>
<protein>
    <submittedName>
        <fullName evidence="2">Cyclic nucleotide-binding domain-containing protein</fullName>
    </submittedName>
</protein>
<dbReference type="PANTHER" id="PTHR23011:SF28">
    <property type="entry name" value="CYCLIC NUCLEOTIDE-BINDING DOMAIN CONTAINING PROTEIN"/>
    <property type="match status" value="1"/>
</dbReference>
<dbReference type="CDD" id="cd00038">
    <property type="entry name" value="CAP_ED"/>
    <property type="match status" value="1"/>
</dbReference>
<dbReference type="Proteomes" id="UP000460298">
    <property type="component" value="Unassembled WGS sequence"/>
</dbReference>
<dbReference type="EMBL" id="WBUI01000023">
    <property type="protein sequence ID" value="KAB2930070.1"/>
    <property type="molecule type" value="Genomic_DNA"/>
</dbReference>
<name>A0A833GYG0_9LEPT</name>
<evidence type="ECO:0000313" key="3">
    <source>
        <dbReference type="Proteomes" id="UP000460298"/>
    </source>
</evidence>
<organism evidence="2 3">
    <name type="scientific">Leptonema illini</name>
    <dbReference type="NCBI Taxonomy" id="183"/>
    <lineage>
        <taxon>Bacteria</taxon>
        <taxon>Pseudomonadati</taxon>
        <taxon>Spirochaetota</taxon>
        <taxon>Spirochaetia</taxon>
        <taxon>Leptospirales</taxon>
        <taxon>Leptospiraceae</taxon>
        <taxon>Leptonema</taxon>
    </lineage>
</organism>
<comment type="caution">
    <text evidence="2">The sequence shown here is derived from an EMBL/GenBank/DDBJ whole genome shotgun (WGS) entry which is preliminary data.</text>
</comment>
<dbReference type="PROSITE" id="PS50042">
    <property type="entry name" value="CNMP_BINDING_3"/>
    <property type="match status" value="1"/>
</dbReference>
<dbReference type="PANTHER" id="PTHR23011">
    <property type="entry name" value="CYCLIC NUCLEOTIDE-BINDING DOMAIN CONTAINING PROTEIN"/>
    <property type="match status" value="1"/>
</dbReference>
<gene>
    <name evidence="2" type="ORF">F9K24_17930</name>
</gene>
<dbReference type="Gene3D" id="2.60.120.10">
    <property type="entry name" value="Jelly Rolls"/>
    <property type="match status" value="1"/>
</dbReference>
<dbReference type="SMART" id="SM00100">
    <property type="entry name" value="cNMP"/>
    <property type="match status" value="1"/>
</dbReference>
<dbReference type="InterPro" id="IPR018490">
    <property type="entry name" value="cNMP-bd_dom_sf"/>
</dbReference>
<evidence type="ECO:0000313" key="2">
    <source>
        <dbReference type="EMBL" id="KAB2930070.1"/>
    </source>
</evidence>
<proteinExistence type="predicted"/>
<dbReference type="InterPro" id="IPR000595">
    <property type="entry name" value="cNMP-bd_dom"/>
</dbReference>
<feature type="domain" description="Cyclic nucleotide-binding" evidence="1">
    <location>
        <begin position="1"/>
        <end position="117"/>
    </location>
</feature>
<accession>A0A833GYG0</accession>
<evidence type="ECO:0000259" key="1">
    <source>
        <dbReference type="PROSITE" id="PS50042"/>
    </source>
</evidence>
<dbReference type="Pfam" id="PF00027">
    <property type="entry name" value="cNMP_binding"/>
    <property type="match status" value="1"/>
</dbReference>